<proteinExistence type="predicted"/>
<feature type="compositionally biased region" description="Polar residues" evidence="1">
    <location>
        <begin position="1"/>
        <end position="10"/>
    </location>
</feature>
<feature type="region of interest" description="Disordered" evidence="1">
    <location>
        <begin position="145"/>
        <end position="167"/>
    </location>
</feature>
<feature type="compositionally biased region" description="Gly residues" evidence="1">
    <location>
        <begin position="39"/>
        <end position="48"/>
    </location>
</feature>
<dbReference type="EMBL" id="DQIR01084798">
    <property type="protein sequence ID" value="HDA40274.1"/>
    <property type="molecule type" value="Transcribed_RNA"/>
</dbReference>
<feature type="region of interest" description="Disordered" evidence="1">
    <location>
        <begin position="406"/>
        <end position="468"/>
    </location>
</feature>
<evidence type="ECO:0000313" key="2">
    <source>
        <dbReference type="EMBL" id="HDA08031.1"/>
    </source>
</evidence>
<sequence>MPCEGSSSGQHPPHPPRPVSLQGWGAGDAGRGCSVSGPRGEGCWGGGRGPPSHALTTLVSPLDYRRKGLVLGAGGPGGIMGGRPGPPPRGEMYVGGAPGTGGTGLSRSWFRVSVAGGAGWKGLVMEGPVAGAPLGRKGLEALAPGGVGPGRLTSESRSTRAALGPRNDSGVFRVGGVGVGVAVGGGLPTASAREPPTPLMSKAPGLRAGTSPASISSSPVLLPEVGRAVRSRSKSENSSGSASKPPTTVVPLVLGLAGDPPQGSEKAGAGAQGSEAGGPPTGAPPSELPHGSGVGPSPAAGAWVPPQGSTGGPAGAAGLQGSPEAGVVAGPPQGSAAGGTGGPPQGSETGAAVGMAVAVGTGPPQGSVAGGGAGAVKTSARSMRDDSSWPAVSLLLSSMAICSLRSSPRRIRSSCSAGGGRQGRGQSLRAGLTRQAPPPQDPRPPRQGDGKLKWDADNVWGGQTRGRG</sequence>
<evidence type="ECO:0000256" key="1">
    <source>
        <dbReference type="SAM" id="MobiDB-lite"/>
    </source>
</evidence>
<reference evidence="2" key="1">
    <citation type="journal article" date="2019" name="PeerJ">
        <title>Genes of the pig, Sus scrofa, reconstructed with EvidentialGene.</title>
        <authorList>
            <person name="Gilbert D.G."/>
        </authorList>
    </citation>
    <scope>NUCLEOTIDE SEQUENCE</scope>
</reference>
<dbReference type="EMBL" id="DQIR01052555">
    <property type="protein sequence ID" value="HDA08031.1"/>
    <property type="molecule type" value="Transcribed_RNA"/>
</dbReference>
<dbReference type="AlphaFoldDB" id="A0A480G721"/>
<feature type="compositionally biased region" description="Low complexity" evidence="1">
    <location>
        <begin position="349"/>
        <end position="367"/>
    </location>
</feature>
<evidence type="ECO:0000313" key="3">
    <source>
        <dbReference type="EMBL" id="HDA40274.1"/>
    </source>
</evidence>
<protein>
    <submittedName>
        <fullName evidence="2">Epsin-1 isoform X1</fullName>
    </submittedName>
    <submittedName>
        <fullName evidence="3">Epsin-1 isoform X2</fullName>
    </submittedName>
</protein>
<feature type="compositionally biased region" description="Low complexity" evidence="1">
    <location>
        <begin position="295"/>
        <end position="306"/>
    </location>
</feature>
<feature type="compositionally biased region" description="Basic and acidic residues" evidence="1">
    <location>
        <begin position="443"/>
        <end position="456"/>
    </location>
</feature>
<organism evidence="2">
    <name type="scientific">Sus scrofa</name>
    <name type="common">Pig</name>
    <dbReference type="NCBI Taxonomy" id="9823"/>
    <lineage>
        <taxon>Eukaryota</taxon>
        <taxon>Metazoa</taxon>
        <taxon>Chordata</taxon>
        <taxon>Craniata</taxon>
        <taxon>Vertebrata</taxon>
        <taxon>Euteleostomi</taxon>
        <taxon>Mammalia</taxon>
        <taxon>Eutheria</taxon>
        <taxon>Laurasiatheria</taxon>
        <taxon>Artiodactyla</taxon>
        <taxon>Suina</taxon>
        <taxon>Suidae</taxon>
        <taxon>Sus</taxon>
    </lineage>
</organism>
<name>A0A480G721_PIG</name>
<accession>A0A480G721</accession>
<feature type="region of interest" description="Disordered" evidence="1">
    <location>
        <begin position="188"/>
        <end position="388"/>
    </location>
</feature>
<feature type="compositionally biased region" description="Low complexity" evidence="1">
    <location>
        <begin position="262"/>
        <end position="274"/>
    </location>
</feature>
<feature type="region of interest" description="Disordered" evidence="1">
    <location>
        <begin position="1"/>
        <end position="48"/>
    </location>
</feature>